<protein>
    <submittedName>
        <fullName evidence="1">Uncharacterized protein</fullName>
    </submittedName>
</protein>
<gene>
    <name evidence="1" type="ORF">VMF7928_00113</name>
</gene>
<reference evidence="1" key="1">
    <citation type="submission" date="2021-11" db="EMBL/GenBank/DDBJ databases">
        <authorList>
            <person name="Rodrigo-Torres L."/>
            <person name="Arahal R. D."/>
            <person name="Lucena T."/>
        </authorList>
    </citation>
    <scope>NUCLEOTIDE SEQUENCE</scope>
    <source>
        <strain evidence="1">CECT 7928</strain>
    </source>
</reference>
<dbReference type="Pfam" id="PF09621">
    <property type="entry name" value="LcrR"/>
    <property type="match status" value="1"/>
</dbReference>
<sequence length="136" mass="15350">MITTNDPVSRFLKQSGYTPTPHRYLGSDFISGMQVQLNDLDLIYSVEDDTLVISQITATGQSQGLAGAVQNFFKLVHTLEKLNTGISKVKGMVIDYLGDVEENNKLKRLQQAYINQGASYHQENGKTWIIYELRKH</sequence>
<keyword evidence="2" id="KW-1185">Reference proteome</keyword>
<evidence type="ECO:0000313" key="1">
    <source>
        <dbReference type="EMBL" id="CAH0536017.1"/>
    </source>
</evidence>
<comment type="caution">
    <text evidence="1">The sequence shown here is derived from an EMBL/GenBank/DDBJ whole genome shotgun (WGS) entry which is preliminary data.</text>
</comment>
<proteinExistence type="predicted"/>
<name>A0ABM8ZYK1_9VIBR</name>
<dbReference type="InterPro" id="IPR022797">
    <property type="entry name" value="LcrR/CesD2"/>
</dbReference>
<dbReference type="RefSeq" id="WP_237359528.1">
    <property type="nucleotide sequence ID" value="NZ_CAKLDM010000001.1"/>
</dbReference>
<dbReference type="Proteomes" id="UP000838748">
    <property type="component" value="Unassembled WGS sequence"/>
</dbReference>
<organism evidence="1 2">
    <name type="scientific">Vibrio marisflavi CECT 7928</name>
    <dbReference type="NCBI Taxonomy" id="634439"/>
    <lineage>
        <taxon>Bacteria</taxon>
        <taxon>Pseudomonadati</taxon>
        <taxon>Pseudomonadota</taxon>
        <taxon>Gammaproteobacteria</taxon>
        <taxon>Vibrionales</taxon>
        <taxon>Vibrionaceae</taxon>
        <taxon>Vibrio</taxon>
    </lineage>
</organism>
<dbReference type="EMBL" id="CAKLDM010000001">
    <property type="protein sequence ID" value="CAH0536017.1"/>
    <property type="molecule type" value="Genomic_DNA"/>
</dbReference>
<accession>A0ABM8ZYK1</accession>
<evidence type="ECO:0000313" key="2">
    <source>
        <dbReference type="Proteomes" id="UP000838748"/>
    </source>
</evidence>